<name>A0A1I8EJC5_WUCBA</name>
<accession>A0A1I8EJC5</accession>
<reference evidence="1" key="1">
    <citation type="submission" date="2016-11" db="UniProtKB">
        <authorList>
            <consortium name="WormBaseParasite"/>
        </authorList>
    </citation>
    <scope>IDENTIFICATION</scope>
    <source>
        <strain evidence="1">pt0022</strain>
    </source>
</reference>
<evidence type="ECO:0000313" key="1">
    <source>
        <dbReference type="WBParaSite" id="maker-PairedContig_2559-snap-gene-0.10-mRNA-1"/>
    </source>
</evidence>
<protein>
    <submittedName>
        <fullName evidence="1">Uncharacterized protein</fullName>
    </submittedName>
</protein>
<organism evidence="1">
    <name type="scientific">Wuchereria bancrofti</name>
    <dbReference type="NCBI Taxonomy" id="6293"/>
    <lineage>
        <taxon>Eukaryota</taxon>
        <taxon>Metazoa</taxon>
        <taxon>Ecdysozoa</taxon>
        <taxon>Nematoda</taxon>
        <taxon>Chromadorea</taxon>
        <taxon>Rhabditida</taxon>
        <taxon>Spirurina</taxon>
        <taxon>Spiruromorpha</taxon>
        <taxon>Filarioidea</taxon>
        <taxon>Onchocercidae</taxon>
        <taxon>Wuchereria</taxon>
    </lineage>
</organism>
<proteinExistence type="predicted"/>
<sequence>MTFRGAKKFKQFLETNNFIFFKTIIYRCEEQLFLKTIILKIKNDKIKKFAVFETKRKYYRNSTFRNFRSIYFHAQNNLFDCIVAQCGINSLLLDG</sequence>
<dbReference type="WBParaSite" id="maker-PairedContig_2559-snap-gene-0.10-mRNA-1">
    <property type="protein sequence ID" value="maker-PairedContig_2559-snap-gene-0.10-mRNA-1"/>
    <property type="gene ID" value="maker-PairedContig_2559-snap-gene-0.10"/>
</dbReference>
<dbReference type="AlphaFoldDB" id="A0A1I8EJC5"/>